<organism evidence="1 2">
    <name type="scientific">Pseudomonas phage 201phi2-1</name>
    <name type="common">Pseudomonas chlororaphis phage 201phi2-1</name>
    <dbReference type="NCBI Taxonomy" id="198110"/>
    <lineage>
        <taxon>Viruses</taxon>
        <taxon>Duplodnaviria</taxon>
        <taxon>Heunggongvirae</taxon>
        <taxon>Uroviricota</taxon>
        <taxon>Caudoviricetes</taxon>
        <taxon>Chimalliviridae</taxon>
        <taxon>Serwervirus</taxon>
        <taxon>Serwervirus 201phi21</taxon>
    </lineage>
</organism>
<name>B3FJS8_BP201</name>
<accession>B3FJS8</accession>
<protein>
    <submittedName>
        <fullName evidence="1">Uncharacterized protein</fullName>
    </submittedName>
</protein>
<dbReference type="RefSeq" id="YP_001957139.1">
    <property type="nucleotide sequence ID" value="NC_010821.1"/>
</dbReference>
<evidence type="ECO:0000313" key="1">
    <source>
        <dbReference type="EMBL" id="ABY63243.1"/>
    </source>
</evidence>
<proteinExistence type="predicted"/>
<dbReference type="Proteomes" id="UP000002421">
    <property type="component" value="Segment"/>
</dbReference>
<keyword evidence="2" id="KW-1185">Reference proteome</keyword>
<dbReference type="EMBL" id="EU197055">
    <property type="protein sequence ID" value="ABY63243.1"/>
    <property type="molecule type" value="Genomic_DNA"/>
</dbReference>
<reference evidence="1 2" key="1">
    <citation type="journal article" date="2008" name="Virology">
        <title>Characterization of Pseudomonas chlororaphis myovirus 201varphi2-1 via genomic sequencing, mass spectrometry, and electron microscopy.</title>
        <authorList>
            <person name="Thomas J.A."/>
            <person name="Rolando M.R."/>
            <person name="Carroll C.A."/>
            <person name="Shen P.S."/>
            <person name="Belnap D.M."/>
            <person name="Weintraub S.T."/>
            <person name="Serwer P."/>
            <person name="Hardies S.C."/>
        </authorList>
    </citation>
    <scope>NUCLEOTIDE SEQUENCE</scope>
</reference>
<sequence length="294" mass="33638">MSKNKTFHSVTYTFENDDHPIVIEWFGKKMLELQQIVKVHLADNTIRQDKFKVEFFGNGTMVKLTFITNFLGDEQLYTSLMGYVNHLIGVASQYVEIKTYFECNDTRRNRFALFNDFGLMIKRNAPLEVRSVGNVAYNIGNDVNGVWVAGEPNLVRKVVGRIRYLLRSGNKNVRFGYDKFIKEVKLFLGKDAAVYVTREGAGWGEVIHDDGYSAASWQDPFLSGYVELIEAGKAPDVFDLVGAKDNYFDFPAFMAVILERVEQLRQEKPRQGGWVNIPNEFIQSVLKEITDVES</sequence>
<gene>
    <name evidence="1" type="ORF">201phi2-1p419</name>
</gene>
<dbReference type="KEGG" id="vg:6372573"/>
<organismHost>
    <name type="scientific">Pseudomonas chlororaphis</name>
    <dbReference type="NCBI Taxonomy" id="587753"/>
</organismHost>
<evidence type="ECO:0000313" key="2">
    <source>
        <dbReference type="Proteomes" id="UP000002421"/>
    </source>
</evidence>